<dbReference type="InterPro" id="IPR018464">
    <property type="entry name" value="CENP-O"/>
</dbReference>
<dbReference type="Pfam" id="PF09496">
    <property type="entry name" value="CENP-O"/>
    <property type="match status" value="1"/>
</dbReference>
<evidence type="ECO:0008006" key="9">
    <source>
        <dbReference type="Google" id="ProtNLM"/>
    </source>
</evidence>
<keyword evidence="6" id="KW-0137">Centromere</keyword>
<evidence type="ECO:0000256" key="4">
    <source>
        <dbReference type="ARBA" id="ARBA00022454"/>
    </source>
</evidence>
<comment type="similarity">
    <text evidence="3">Belongs to the CENP-O/MCM21 family.</text>
</comment>
<dbReference type="EMBL" id="KN847532">
    <property type="protein sequence ID" value="KIW07973.1"/>
    <property type="molecule type" value="Genomic_DNA"/>
</dbReference>
<evidence type="ECO:0000256" key="5">
    <source>
        <dbReference type="ARBA" id="ARBA00023242"/>
    </source>
</evidence>
<organism evidence="7 8">
    <name type="scientific">Verruconis gallopava</name>
    <dbReference type="NCBI Taxonomy" id="253628"/>
    <lineage>
        <taxon>Eukaryota</taxon>
        <taxon>Fungi</taxon>
        <taxon>Dikarya</taxon>
        <taxon>Ascomycota</taxon>
        <taxon>Pezizomycotina</taxon>
        <taxon>Dothideomycetes</taxon>
        <taxon>Pleosporomycetidae</taxon>
        <taxon>Venturiales</taxon>
        <taxon>Sympoventuriaceae</taxon>
        <taxon>Verruconis</taxon>
    </lineage>
</organism>
<dbReference type="InParanoid" id="A0A0D2AMM7"/>
<dbReference type="Proteomes" id="UP000053259">
    <property type="component" value="Unassembled WGS sequence"/>
</dbReference>
<name>A0A0D2AMM7_9PEZI</name>
<evidence type="ECO:0000256" key="2">
    <source>
        <dbReference type="ARBA" id="ARBA00004584"/>
    </source>
</evidence>
<dbReference type="AlphaFoldDB" id="A0A0D2AMM7"/>
<evidence type="ECO:0000256" key="6">
    <source>
        <dbReference type="ARBA" id="ARBA00023328"/>
    </source>
</evidence>
<keyword evidence="8" id="KW-1185">Reference proteome</keyword>
<dbReference type="PANTHER" id="PTHR14582:SF1">
    <property type="entry name" value="CENTROMERE PROTEIN O"/>
    <property type="match status" value="1"/>
</dbReference>
<protein>
    <recommendedName>
        <fullName evidence="9">Cenp-O kinetochore centromere component</fullName>
    </recommendedName>
</protein>
<comment type="subcellular location">
    <subcellularLocation>
        <location evidence="2">Chromosome</location>
        <location evidence="2">Centromere</location>
    </subcellularLocation>
    <subcellularLocation>
        <location evidence="1">Nucleus</location>
    </subcellularLocation>
</comment>
<dbReference type="GeneID" id="27309845"/>
<gene>
    <name evidence="7" type="ORF">PV09_01872</name>
</gene>
<proteinExistence type="inferred from homology"/>
<dbReference type="RefSeq" id="XP_016217842.1">
    <property type="nucleotide sequence ID" value="XM_016354830.1"/>
</dbReference>
<dbReference type="PANTHER" id="PTHR14582">
    <property type="entry name" value="INNER KINETOCHORE SUBUNIT MAL2"/>
    <property type="match status" value="1"/>
</dbReference>
<dbReference type="STRING" id="253628.A0A0D2AMM7"/>
<evidence type="ECO:0000256" key="3">
    <source>
        <dbReference type="ARBA" id="ARBA00007321"/>
    </source>
</evidence>
<dbReference type="VEuPathDB" id="FungiDB:PV09_01872"/>
<accession>A0A0D2AMM7</accession>
<keyword evidence="5" id="KW-0539">Nucleus</keyword>
<dbReference type="HOGENOM" id="CLU_042556_0_0_1"/>
<evidence type="ECO:0000313" key="8">
    <source>
        <dbReference type="Proteomes" id="UP000053259"/>
    </source>
</evidence>
<evidence type="ECO:0000313" key="7">
    <source>
        <dbReference type="EMBL" id="KIW07973.1"/>
    </source>
</evidence>
<evidence type="ECO:0000256" key="1">
    <source>
        <dbReference type="ARBA" id="ARBA00004123"/>
    </source>
</evidence>
<sequence length="290" mass="32736">MEQILVAESPIDKDIAAVRVQIEALRHRRSLLSHTLLSSRRLKSQIAHSSPNADVPRTAIEFVKEQIANQENTTVTNLHRAFAGITAFRVQDPDPNAIDGGKILGIRIEIFSARDRAFITPYYVLLNQPESDAGLLKIHKHTIPVCIPLQSLVKKYLPYKVSEDNSLKAGPPQDLPKFVRSLRKELVAHHKRIEAYKHLKEELENRRGVSSVKMLDSTAKEIEILFTNNILARIRVELNGRIERVAVGPSPDAGTEEHSAKVYREIKRTIESGDGRIDSLSTRLRWTRNG</sequence>
<keyword evidence="4" id="KW-0158">Chromosome</keyword>
<dbReference type="OrthoDB" id="10050372at2759"/>
<dbReference type="GO" id="GO:0005634">
    <property type="term" value="C:nucleus"/>
    <property type="evidence" value="ECO:0007669"/>
    <property type="project" value="UniProtKB-SubCell"/>
</dbReference>
<dbReference type="GO" id="GO:0031511">
    <property type="term" value="C:Mis6-Sim4 complex"/>
    <property type="evidence" value="ECO:0007669"/>
    <property type="project" value="TreeGrafter"/>
</dbReference>
<reference evidence="7 8" key="1">
    <citation type="submission" date="2015-01" db="EMBL/GenBank/DDBJ databases">
        <title>The Genome Sequence of Ochroconis gallopava CBS43764.</title>
        <authorList>
            <consortium name="The Broad Institute Genomics Platform"/>
            <person name="Cuomo C."/>
            <person name="de Hoog S."/>
            <person name="Gorbushina A."/>
            <person name="Stielow B."/>
            <person name="Teixiera M."/>
            <person name="Abouelleil A."/>
            <person name="Chapman S.B."/>
            <person name="Priest M."/>
            <person name="Young S.K."/>
            <person name="Wortman J."/>
            <person name="Nusbaum C."/>
            <person name="Birren B."/>
        </authorList>
    </citation>
    <scope>NUCLEOTIDE SEQUENCE [LARGE SCALE GENOMIC DNA]</scope>
    <source>
        <strain evidence="7 8">CBS 43764</strain>
    </source>
</reference>